<sequence>MLGDAKFVDDYTHVQLTGQWSSSSGLLIQVAQYFDSSYLIRGFVYPISLSDLELQPFTGVGSWTVFRIKNGLVVVLLN</sequence>
<gene>
    <name evidence="1" type="ORF">LWI29_009467</name>
</gene>
<reference evidence="1" key="2">
    <citation type="submission" date="2023-06" db="EMBL/GenBank/DDBJ databases">
        <authorList>
            <person name="Swenson N.G."/>
            <person name="Wegrzyn J.L."/>
            <person name="Mcevoy S.L."/>
        </authorList>
    </citation>
    <scope>NUCLEOTIDE SEQUENCE</scope>
    <source>
        <strain evidence="1">NS2018</strain>
        <tissue evidence="1">Leaf</tissue>
    </source>
</reference>
<accession>A0AA39VSK3</accession>
<reference evidence="1" key="1">
    <citation type="journal article" date="2022" name="Plant J.">
        <title>Strategies of tolerance reflected in two North American maple genomes.</title>
        <authorList>
            <person name="McEvoy S.L."/>
            <person name="Sezen U.U."/>
            <person name="Trouern-Trend A."/>
            <person name="McMahon S.M."/>
            <person name="Schaberg P.G."/>
            <person name="Yang J."/>
            <person name="Wegrzyn J.L."/>
            <person name="Swenson N.G."/>
        </authorList>
    </citation>
    <scope>NUCLEOTIDE SEQUENCE</scope>
    <source>
        <strain evidence="1">NS2018</strain>
    </source>
</reference>
<dbReference type="EMBL" id="JAUESC010000381">
    <property type="protein sequence ID" value="KAK0589091.1"/>
    <property type="molecule type" value="Genomic_DNA"/>
</dbReference>
<protein>
    <submittedName>
        <fullName evidence="1">Uncharacterized protein</fullName>
    </submittedName>
</protein>
<comment type="caution">
    <text evidence="1">The sequence shown here is derived from an EMBL/GenBank/DDBJ whole genome shotgun (WGS) entry which is preliminary data.</text>
</comment>
<evidence type="ECO:0000313" key="1">
    <source>
        <dbReference type="EMBL" id="KAK0589091.1"/>
    </source>
</evidence>
<name>A0AA39VSK3_ACESA</name>
<organism evidence="1 2">
    <name type="scientific">Acer saccharum</name>
    <name type="common">Sugar maple</name>
    <dbReference type="NCBI Taxonomy" id="4024"/>
    <lineage>
        <taxon>Eukaryota</taxon>
        <taxon>Viridiplantae</taxon>
        <taxon>Streptophyta</taxon>
        <taxon>Embryophyta</taxon>
        <taxon>Tracheophyta</taxon>
        <taxon>Spermatophyta</taxon>
        <taxon>Magnoliopsida</taxon>
        <taxon>eudicotyledons</taxon>
        <taxon>Gunneridae</taxon>
        <taxon>Pentapetalae</taxon>
        <taxon>rosids</taxon>
        <taxon>malvids</taxon>
        <taxon>Sapindales</taxon>
        <taxon>Sapindaceae</taxon>
        <taxon>Hippocastanoideae</taxon>
        <taxon>Acereae</taxon>
        <taxon>Acer</taxon>
    </lineage>
</organism>
<dbReference type="Proteomes" id="UP001168877">
    <property type="component" value="Unassembled WGS sequence"/>
</dbReference>
<evidence type="ECO:0000313" key="2">
    <source>
        <dbReference type="Proteomes" id="UP001168877"/>
    </source>
</evidence>
<proteinExistence type="predicted"/>
<dbReference type="AlphaFoldDB" id="A0AA39VSK3"/>
<keyword evidence="2" id="KW-1185">Reference proteome</keyword>